<dbReference type="RefSeq" id="WP_152127294.1">
    <property type="nucleotide sequence ID" value="NZ_WELI01000022.1"/>
</dbReference>
<gene>
    <name evidence="1" type="ORF">F5984_26080</name>
</gene>
<dbReference type="Proteomes" id="UP000488299">
    <property type="component" value="Unassembled WGS sequence"/>
</dbReference>
<keyword evidence="2" id="KW-1185">Reference proteome</keyword>
<comment type="caution">
    <text evidence="1">The sequence shown here is derived from an EMBL/GenBank/DDBJ whole genome shotgun (WGS) entry which is preliminary data.</text>
</comment>
<accession>A0A7J5TRY2</accession>
<proteinExistence type="predicted"/>
<evidence type="ECO:0000313" key="2">
    <source>
        <dbReference type="Proteomes" id="UP000488299"/>
    </source>
</evidence>
<evidence type="ECO:0000313" key="1">
    <source>
        <dbReference type="EMBL" id="KAB7725509.1"/>
    </source>
</evidence>
<name>A0A7J5TRY2_9BACT</name>
<sequence>MLYFSLAHFQGFKTKRLQRDEIYTYYKLIHNRQPPACERIIFLNEYPMIDLTEFNLDIDGEVIEYKAIRENGTPILESEYQMAYQRAIQGEVMLIVNGQPQ</sequence>
<organism evidence="1 2">
    <name type="scientific">Rudanella paleaurantiibacter</name>
    <dbReference type="NCBI Taxonomy" id="2614655"/>
    <lineage>
        <taxon>Bacteria</taxon>
        <taxon>Pseudomonadati</taxon>
        <taxon>Bacteroidota</taxon>
        <taxon>Cytophagia</taxon>
        <taxon>Cytophagales</taxon>
        <taxon>Cytophagaceae</taxon>
        <taxon>Rudanella</taxon>
    </lineage>
</organism>
<dbReference type="AlphaFoldDB" id="A0A7J5TRY2"/>
<protein>
    <submittedName>
        <fullName evidence="1">Uncharacterized protein</fullName>
    </submittedName>
</protein>
<dbReference type="EMBL" id="WELI01000022">
    <property type="protein sequence ID" value="KAB7725509.1"/>
    <property type="molecule type" value="Genomic_DNA"/>
</dbReference>
<reference evidence="1 2" key="1">
    <citation type="submission" date="2019-10" db="EMBL/GenBank/DDBJ databases">
        <title>Rudanella paleaurantiibacter sp. nov., isolated from sludge.</title>
        <authorList>
            <person name="Xu S.Q."/>
        </authorList>
    </citation>
    <scope>NUCLEOTIDE SEQUENCE [LARGE SCALE GENOMIC DNA]</scope>
    <source>
        <strain evidence="1 2">HX-22-17</strain>
    </source>
</reference>